<dbReference type="SUPFAM" id="SSF51735">
    <property type="entry name" value="NAD(P)-binding Rossmann-fold domains"/>
    <property type="match status" value="1"/>
</dbReference>
<dbReference type="Proteomes" id="UP000509510">
    <property type="component" value="Chromosome I"/>
</dbReference>
<dbReference type="EMBL" id="CP055898">
    <property type="protein sequence ID" value="QKX54275.1"/>
    <property type="molecule type" value="Genomic_DNA"/>
</dbReference>
<evidence type="ECO:0000256" key="2">
    <source>
        <dbReference type="ARBA" id="ARBA00023445"/>
    </source>
</evidence>
<dbReference type="GeneID" id="55988872"/>
<dbReference type="InterPro" id="IPR036291">
    <property type="entry name" value="NAD(P)-bd_dom_sf"/>
</dbReference>
<protein>
    <recommendedName>
        <fullName evidence="3">NAD-dependent epimerase/dehydratase domain-containing protein</fullName>
    </recommendedName>
</protein>
<dbReference type="AlphaFoldDB" id="A0A7H8QL95"/>
<keyword evidence="5" id="KW-1185">Reference proteome</keyword>
<organism evidence="4 5">
    <name type="scientific">Talaromyces rugulosus</name>
    <name type="common">Penicillium rugulosum</name>
    <dbReference type="NCBI Taxonomy" id="121627"/>
    <lineage>
        <taxon>Eukaryota</taxon>
        <taxon>Fungi</taxon>
        <taxon>Dikarya</taxon>
        <taxon>Ascomycota</taxon>
        <taxon>Pezizomycotina</taxon>
        <taxon>Eurotiomycetes</taxon>
        <taxon>Eurotiomycetidae</taxon>
        <taxon>Eurotiales</taxon>
        <taxon>Trichocomaceae</taxon>
        <taxon>Talaromyces</taxon>
        <taxon>Talaromyces sect. Islandici</taxon>
    </lineage>
</organism>
<dbReference type="GO" id="GO:0016616">
    <property type="term" value="F:oxidoreductase activity, acting on the CH-OH group of donors, NAD or NADP as acceptor"/>
    <property type="evidence" value="ECO:0007669"/>
    <property type="project" value="TreeGrafter"/>
</dbReference>
<accession>A0A7H8QL95</accession>
<comment type="similarity">
    <text evidence="2">Belongs to the NAD(P)-dependent epimerase/dehydratase family. Dihydroflavonol-4-reductase subfamily.</text>
</comment>
<proteinExistence type="inferred from homology"/>
<dbReference type="Gene3D" id="3.40.50.720">
    <property type="entry name" value="NAD(P)-binding Rossmann-like Domain"/>
    <property type="match status" value="1"/>
</dbReference>
<evidence type="ECO:0000313" key="4">
    <source>
        <dbReference type="EMBL" id="QKX54275.1"/>
    </source>
</evidence>
<dbReference type="PANTHER" id="PTHR10366:SF562">
    <property type="entry name" value="ALDEHYDE REDUCTASE II (AFU_ORTHOLOGUE AFUA_1G11360)"/>
    <property type="match status" value="1"/>
</dbReference>
<dbReference type="PANTHER" id="PTHR10366">
    <property type="entry name" value="NAD DEPENDENT EPIMERASE/DEHYDRATASE"/>
    <property type="match status" value="1"/>
</dbReference>
<reference evidence="5" key="1">
    <citation type="submission" date="2020-06" db="EMBL/GenBank/DDBJ databases">
        <title>A chromosome-scale genome assembly of Talaromyces rugulosus W13939.</title>
        <authorList>
            <person name="Wang B."/>
            <person name="Guo L."/>
            <person name="Ye K."/>
            <person name="Wang L."/>
        </authorList>
    </citation>
    <scope>NUCLEOTIDE SEQUENCE [LARGE SCALE GENOMIC DNA]</scope>
    <source>
        <strain evidence="5">W13939</strain>
    </source>
</reference>
<keyword evidence="1" id="KW-0560">Oxidoreductase</keyword>
<evidence type="ECO:0000256" key="1">
    <source>
        <dbReference type="ARBA" id="ARBA00023002"/>
    </source>
</evidence>
<dbReference type="InterPro" id="IPR050425">
    <property type="entry name" value="NAD(P)_dehydrat-like"/>
</dbReference>
<dbReference type="InterPro" id="IPR001509">
    <property type="entry name" value="Epimerase_deHydtase"/>
</dbReference>
<feature type="domain" description="NAD-dependent epimerase/dehydratase" evidence="3">
    <location>
        <begin position="13"/>
        <end position="201"/>
    </location>
</feature>
<gene>
    <name evidence="4" type="ORF">TRUGW13939_01360</name>
</gene>
<sequence>MSSQRLISPGGTILVTGANGYIASHVIDRLLSDGYKVRGTVRAEKPWLDEHFTSQYGKDSYESVVVPTLEDETVLDKAFKGIEGVVHVASTMSWSPDPHAVITPTVAMMLNVLNAASRSNSVNRVVATSSVVATYPRNFDRPVDGDFEVDTESWNETAVKIAWDSTISETSVKSPNVYAASKVESEKAAWKWVEENQPSFTFNTVLPNMNIGKILFPKYQGGSMAVTRLLLSGNDIMTKIVPAAQWWIGVEDDARLHAIALLDPDVQSERIFACAAPFTWTQIYQIFKELRPDNDKIPNPPENEGPTLLKVKPSNRAEQLLKTFYGQAGWTSLKDNLAAGIADI</sequence>
<dbReference type="RefSeq" id="XP_035340454.1">
    <property type="nucleotide sequence ID" value="XM_035484561.1"/>
</dbReference>
<evidence type="ECO:0000259" key="3">
    <source>
        <dbReference type="Pfam" id="PF01370"/>
    </source>
</evidence>
<dbReference type="OrthoDB" id="2735536at2759"/>
<name>A0A7H8QL95_TALRU</name>
<dbReference type="KEGG" id="trg:TRUGW13939_01360"/>
<dbReference type="Pfam" id="PF01370">
    <property type="entry name" value="Epimerase"/>
    <property type="match status" value="1"/>
</dbReference>
<evidence type="ECO:0000313" key="5">
    <source>
        <dbReference type="Proteomes" id="UP000509510"/>
    </source>
</evidence>